<dbReference type="Pfam" id="PF03704">
    <property type="entry name" value="BTAD"/>
    <property type="match status" value="1"/>
</dbReference>
<keyword evidence="2" id="KW-0067">ATP-binding</keyword>
<dbReference type="InterPro" id="IPR027417">
    <property type="entry name" value="P-loop_NTPase"/>
</dbReference>
<accession>A0A6G8AV10</accession>
<evidence type="ECO:0000259" key="4">
    <source>
        <dbReference type="SMART" id="SM01043"/>
    </source>
</evidence>
<reference evidence="5 6" key="1">
    <citation type="submission" date="2020-03" db="EMBL/GenBank/DDBJ databases">
        <title>Vagococcus sp. nov., isolated from beetles.</title>
        <authorList>
            <person name="Hyun D.-W."/>
            <person name="Bae J.-W."/>
        </authorList>
    </citation>
    <scope>NUCLEOTIDE SEQUENCE [LARGE SCALE GENOMIC DNA]</scope>
    <source>
        <strain evidence="5 6">HDW17B</strain>
    </source>
</reference>
<gene>
    <name evidence="5" type="ORF">G7082_10115</name>
</gene>
<dbReference type="SUPFAM" id="SSF52540">
    <property type="entry name" value="P-loop containing nucleoside triphosphate hydrolases"/>
    <property type="match status" value="1"/>
</dbReference>
<keyword evidence="6" id="KW-1185">Reference proteome</keyword>
<feature type="domain" description="Bacterial transcriptional activator" evidence="4">
    <location>
        <begin position="98"/>
        <end position="230"/>
    </location>
</feature>
<dbReference type="SMART" id="SM01043">
    <property type="entry name" value="BTAD"/>
    <property type="match status" value="1"/>
</dbReference>
<dbReference type="Gene3D" id="3.40.50.300">
    <property type="entry name" value="P-loop containing nucleotide triphosphate hydrolases"/>
    <property type="match status" value="1"/>
</dbReference>
<dbReference type="RefSeq" id="WP_166034968.1">
    <property type="nucleotide sequence ID" value="NZ_CP049887.1"/>
</dbReference>
<dbReference type="SUPFAM" id="SSF48452">
    <property type="entry name" value="TPR-like"/>
    <property type="match status" value="2"/>
</dbReference>
<dbReference type="SMART" id="SM00028">
    <property type="entry name" value="TPR"/>
    <property type="match status" value="3"/>
</dbReference>
<dbReference type="Proteomes" id="UP000501747">
    <property type="component" value="Chromosome"/>
</dbReference>
<dbReference type="Gene3D" id="1.10.10.10">
    <property type="entry name" value="Winged helix-like DNA-binding domain superfamily/Winged helix DNA-binding domain"/>
    <property type="match status" value="1"/>
</dbReference>
<sequence length="1012" mass="117932">MSNRLSCKMFGHPEIRLNNEAILFSFSKIDALLYYLLVTKSASRDEVAGLLWPDKSDQNAKKNLRNAIYQANKMLGVEVISSPNKALLVLNETVDIDIDVDNFMKQTQENLSLYRDEFLKGFFLKDCEGFEIWVVKMRSFYEKKFLQECLKKIEQDIEAGLLEDVEKNINRLIHIDEFDESNYQLLMKFYQSNQRDGKVVETYYNLSNTLKTELGITPNKQTKKIYEDSLERLNIQNNHGKQRFNSLFYGRFEELRQIETQLSSFKNSQPFASMVISGEAGIGKSALANVILDNAQSEVTIIETQCYQVEEKYSFRPWKKIIDSLSKIIKTNQQIDPEIWEEAISKVFPNIEAHLAGAKLVERESSVNLNVLSGVLVDTINRIAKEKKLLIFVEDIQWMDSNSLELLTNVMMQASKNIIFLMTSRNVNRSELDFFLNNLIQCSLLEMVKLSPFTYQETNEFILKKLDNRHVTDDLVDNVYQHTEGNLFFLIEYVSLLQSNSNLNTMTVKMKDALKNRFLYLNEGEQEIVNIVSYFYDYALLDDLVEILGMDSLVIVNMIESLVKKNILKELDINGEMGTTFTHIKLREFIYMNQSIGKKRIIHKKIAHYLESKINTSCVDNLLYDNISFHYKKGKDDLKALKYKLMYLEKYLGFYHELFPIDVEAQGTFKEELTFSQEKVFKQFDKIQNSLDILKEQYQGNDVFEQLSRQFLYLEGRYLIKYGEYQKGVQDIEQVINQSKDLKDHDYLLAGYKQMIYYYIQIDEPEKMIGYIELALDLSIKENNHQSIGILLRLKGLYQIMCGNNLIAEKLIQESINTFMLTDEIAKKYAVNIAAAYNYLGEIRFNENNYSEAYEMFIKSIELCAEKNTLSSLSVFYTNAGAACFAQGDFEKAKELLLKSRGIYEELHTFWKRPRLDAYLALVYLKEREYDEVKYYLDKGKEFAERMGNNRDIGIVEFGKSIVSKELEEQGQDLADWKNWLSRDSAAYAADALIHLNKYQDVYEINVLKGEI</sequence>
<dbReference type="GO" id="GO:0004016">
    <property type="term" value="F:adenylate cyclase activity"/>
    <property type="evidence" value="ECO:0007669"/>
    <property type="project" value="TreeGrafter"/>
</dbReference>
<organism evidence="5 6">
    <name type="scientific">Vagococcus hydrophili</name>
    <dbReference type="NCBI Taxonomy" id="2714947"/>
    <lineage>
        <taxon>Bacteria</taxon>
        <taxon>Bacillati</taxon>
        <taxon>Bacillota</taxon>
        <taxon>Bacilli</taxon>
        <taxon>Lactobacillales</taxon>
        <taxon>Enterococcaceae</taxon>
        <taxon>Vagococcus</taxon>
    </lineage>
</organism>
<dbReference type="GO" id="GO:0005524">
    <property type="term" value="F:ATP binding"/>
    <property type="evidence" value="ECO:0007669"/>
    <property type="project" value="UniProtKB-KW"/>
</dbReference>
<dbReference type="EMBL" id="CP049887">
    <property type="protein sequence ID" value="QIL48836.1"/>
    <property type="molecule type" value="Genomic_DNA"/>
</dbReference>
<dbReference type="Pfam" id="PF13191">
    <property type="entry name" value="AAA_16"/>
    <property type="match status" value="1"/>
</dbReference>
<dbReference type="InterPro" id="IPR005158">
    <property type="entry name" value="BTAD"/>
</dbReference>
<dbReference type="PANTHER" id="PTHR16305">
    <property type="entry name" value="TESTICULAR SOLUBLE ADENYLYL CYCLASE"/>
    <property type="match status" value="1"/>
</dbReference>
<dbReference type="InterPro" id="IPR011990">
    <property type="entry name" value="TPR-like_helical_dom_sf"/>
</dbReference>
<evidence type="ECO:0000256" key="3">
    <source>
        <dbReference type="PROSITE-ProRule" id="PRU00339"/>
    </source>
</evidence>
<proteinExistence type="predicted"/>
<dbReference type="InterPro" id="IPR041664">
    <property type="entry name" value="AAA_16"/>
</dbReference>
<dbReference type="InterPro" id="IPR019734">
    <property type="entry name" value="TPR_rpt"/>
</dbReference>
<name>A0A6G8AV10_9ENTE</name>
<evidence type="ECO:0000256" key="1">
    <source>
        <dbReference type="ARBA" id="ARBA00022741"/>
    </source>
</evidence>
<keyword evidence="1" id="KW-0547">Nucleotide-binding</keyword>
<dbReference type="Pfam" id="PF13424">
    <property type="entry name" value="TPR_12"/>
    <property type="match status" value="1"/>
</dbReference>
<dbReference type="Gene3D" id="1.25.40.10">
    <property type="entry name" value="Tetratricopeptide repeat domain"/>
    <property type="match status" value="2"/>
</dbReference>
<dbReference type="GO" id="GO:0005737">
    <property type="term" value="C:cytoplasm"/>
    <property type="evidence" value="ECO:0007669"/>
    <property type="project" value="TreeGrafter"/>
</dbReference>
<dbReference type="KEGG" id="vhy:G7082_10115"/>
<dbReference type="AlphaFoldDB" id="A0A6G8AV10"/>
<dbReference type="InterPro" id="IPR036388">
    <property type="entry name" value="WH-like_DNA-bd_sf"/>
</dbReference>
<feature type="repeat" description="TPR" evidence="3">
    <location>
        <begin position="834"/>
        <end position="867"/>
    </location>
</feature>
<evidence type="ECO:0000256" key="2">
    <source>
        <dbReference type="ARBA" id="ARBA00022840"/>
    </source>
</evidence>
<dbReference type="PANTHER" id="PTHR16305:SF28">
    <property type="entry name" value="GUANYLATE CYCLASE DOMAIN-CONTAINING PROTEIN"/>
    <property type="match status" value="1"/>
</dbReference>
<evidence type="ECO:0000313" key="5">
    <source>
        <dbReference type="EMBL" id="QIL48836.1"/>
    </source>
</evidence>
<protein>
    <submittedName>
        <fullName evidence="5">AAA family ATPase</fullName>
    </submittedName>
</protein>
<evidence type="ECO:0000313" key="6">
    <source>
        <dbReference type="Proteomes" id="UP000501747"/>
    </source>
</evidence>
<dbReference type="PROSITE" id="PS50005">
    <property type="entry name" value="TPR"/>
    <property type="match status" value="1"/>
</dbReference>
<keyword evidence="3" id="KW-0802">TPR repeat</keyword>